<keyword evidence="3 11" id="KW-0645">Protease</keyword>
<keyword evidence="15" id="KW-1185">Reference proteome</keyword>
<keyword evidence="7 11" id="KW-0862">Zinc</keyword>
<keyword evidence="10 12" id="KW-0472">Membrane</keyword>
<dbReference type="GO" id="GO:0005886">
    <property type="term" value="C:plasma membrane"/>
    <property type="evidence" value="ECO:0007669"/>
    <property type="project" value="UniProtKB-SubCell"/>
</dbReference>
<evidence type="ECO:0000256" key="9">
    <source>
        <dbReference type="ARBA" id="ARBA00023049"/>
    </source>
</evidence>
<evidence type="ECO:0000313" key="15">
    <source>
        <dbReference type="Proteomes" id="UP000255355"/>
    </source>
</evidence>
<comment type="cofactor">
    <cofactor evidence="11">
        <name>Zn(2+)</name>
        <dbReference type="ChEBI" id="CHEBI:29105"/>
    </cofactor>
    <text evidence="11">Binds 1 zinc ion per subunit.</text>
</comment>
<dbReference type="EMBL" id="QQAZ01000011">
    <property type="protein sequence ID" value="RDI46360.1"/>
    <property type="molecule type" value="Genomic_DNA"/>
</dbReference>
<reference evidence="14 15" key="1">
    <citation type="submission" date="2018-07" db="EMBL/GenBank/DDBJ databases">
        <title>Genomic Encyclopedia of Type Strains, Phase IV (KMG-IV): sequencing the most valuable type-strain genomes for metagenomic binning, comparative biology and taxonomic classification.</title>
        <authorList>
            <person name="Goeker M."/>
        </authorList>
    </citation>
    <scope>NUCLEOTIDE SEQUENCE [LARGE SCALE GENOMIC DNA]</scope>
    <source>
        <strain evidence="14 15">DSM 44952</strain>
    </source>
</reference>
<comment type="similarity">
    <text evidence="11">Belongs to the peptidase M48 family.</text>
</comment>
<keyword evidence="5" id="KW-0479">Metal-binding</keyword>
<comment type="caution">
    <text evidence="14">The sequence shown here is derived from an EMBL/GenBank/DDBJ whole genome shotgun (WGS) entry which is preliminary data.</text>
</comment>
<dbReference type="Proteomes" id="UP000255355">
    <property type="component" value="Unassembled WGS sequence"/>
</dbReference>
<feature type="transmembrane region" description="Helical" evidence="12">
    <location>
        <begin position="20"/>
        <end position="46"/>
    </location>
</feature>
<organism evidence="14 15">
    <name type="scientific">Nocardia mexicana</name>
    <dbReference type="NCBI Taxonomy" id="279262"/>
    <lineage>
        <taxon>Bacteria</taxon>
        <taxon>Bacillati</taxon>
        <taxon>Actinomycetota</taxon>
        <taxon>Actinomycetes</taxon>
        <taxon>Mycobacteriales</taxon>
        <taxon>Nocardiaceae</taxon>
        <taxon>Nocardia</taxon>
    </lineage>
</organism>
<evidence type="ECO:0000256" key="4">
    <source>
        <dbReference type="ARBA" id="ARBA00022692"/>
    </source>
</evidence>
<evidence type="ECO:0000256" key="5">
    <source>
        <dbReference type="ARBA" id="ARBA00022723"/>
    </source>
</evidence>
<keyword evidence="2" id="KW-1003">Cell membrane</keyword>
<dbReference type="InterPro" id="IPR050083">
    <property type="entry name" value="HtpX_protease"/>
</dbReference>
<dbReference type="STRING" id="1210089.GCA_001613165_02907"/>
<dbReference type="GO" id="GO:0046872">
    <property type="term" value="F:metal ion binding"/>
    <property type="evidence" value="ECO:0007669"/>
    <property type="project" value="UniProtKB-KW"/>
</dbReference>
<dbReference type="PANTHER" id="PTHR43221:SF1">
    <property type="entry name" value="PROTEASE HTPX"/>
    <property type="match status" value="1"/>
</dbReference>
<keyword evidence="4 12" id="KW-0812">Transmembrane</keyword>
<evidence type="ECO:0000256" key="6">
    <source>
        <dbReference type="ARBA" id="ARBA00022801"/>
    </source>
</evidence>
<feature type="domain" description="Peptidase M48" evidence="13">
    <location>
        <begin position="90"/>
        <end position="320"/>
    </location>
</feature>
<evidence type="ECO:0000256" key="3">
    <source>
        <dbReference type="ARBA" id="ARBA00022670"/>
    </source>
</evidence>
<evidence type="ECO:0000256" key="7">
    <source>
        <dbReference type="ARBA" id="ARBA00022833"/>
    </source>
</evidence>
<keyword evidence="6 11" id="KW-0378">Hydrolase</keyword>
<dbReference type="GO" id="GO:0004222">
    <property type="term" value="F:metalloendopeptidase activity"/>
    <property type="evidence" value="ECO:0007669"/>
    <property type="project" value="InterPro"/>
</dbReference>
<dbReference type="PANTHER" id="PTHR43221">
    <property type="entry name" value="PROTEASE HTPX"/>
    <property type="match status" value="1"/>
</dbReference>
<dbReference type="AlphaFoldDB" id="A0A370GSR3"/>
<dbReference type="InterPro" id="IPR001915">
    <property type="entry name" value="Peptidase_M48"/>
</dbReference>
<name>A0A370GSR3_9NOCA</name>
<dbReference type="Gene3D" id="3.30.2010.10">
    <property type="entry name" value="Metalloproteases ('zincins'), catalytic domain"/>
    <property type="match status" value="1"/>
</dbReference>
<evidence type="ECO:0000259" key="13">
    <source>
        <dbReference type="Pfam" id="PF01435"/>
    </source>
</evidence>
<feature type="transmembrane region" description="Helical" evidence="12">
    <location>
        <begin position="52"/>
        <end position="70"/>
    </location>
</feature>
<comment type="subcellular location">
    <subcellularLocation>
        <location evidence="1">Cell membrane</location>
        <topology evidence="1">Multi-pass membrane protein</topology>
    </subcellularLocation>
</comment>
<evidence type="ECO:0000256" key="12">
    <source>
        <dbReference type="SAM" id="Phobius"/>
    </source>
</evidence>
<evidence type="ECO:0000256" key="11">
    <source>
        <dbReference type="RuleBase" id="RU003983"/>
    </source>
</evidence>
<evidence type="ECO:0000256" key="2">
    <source>
        <dbReference type="ARBA" id="ARBA00022475"/>
    </source>
</evidence>
<evidence type="ECO:0000256" key="8">
    <source>
        <dbReference type="ARBA" id="ARBA00022989"/>
    </source>
</evidence>
<gene>
    <name evidence="14" type="ORF">DFR68_111118</name>
</gene>
<proteinExistence type="inferred from homology"/>
<dbReference type="GO" id="GO:0006508">
    <property type="term" value="P:proteolysis"/>
    <property type="evidence" value="ECO:0007669"/>
    <property type="project" value="UniProtKB-KW"/>
</dbReference>
<keyword evidence="9 11" id="KW-0482">Metalloprotease</keyword>
<dbReference type="Pfam" id="PF01435">
    <property type="entry name" value="Peptidase_M48"/>
    <property type="match status" value="1"/>
</dbReference>
<accession>A0A370GSR3</accession>
<evidence type="ECO:0000313" key="14">
    <source>
        <dbReference type="EMBL" id="RDI46360.1"/>
    </source>
</evidence>
<evidence type="ECO:0000256" key="1">
    <source>
        <dbReference type="ARBA" id="ARBA00004651"/>
    </source>
</evidence>
<sequence length="336" mass="36479">MKVVRYRPRGVAVDGRRRLVAGLTTLLVSLPTIALSGVIIGAPGVFFGPWPAAILVAIWLLTGVVVTLPFDESAVSRLGLRGRRPDLTEETKLADAWTEVTEAAGVDGSSYSLWVQDAEELNAFAAPGRVVGITGWALARLEPRQLAAVLAHELGHHLSGRQGARMLAAWYSLPRELSARALRWSVYATVMPLIGWLSDQLRDSAPDFACRLRELTELILMVTFFGAVVFGLTFVVGLPATIGLGVLIAIEPFAEAAMSRRGESEADAVAVDLGYGVALRDVMWQWMFQEDSVLLDYHPMLHSLASHPPISARMAAIESRMGETEEQAEDQLDPGL</sequence>
<protein>
    <submittedName>
        <fullName evidence="14">STE24 endopeptidase</fullName>
    </submittedName>
</protein>
<keyword evidence="8 12" id="KW-1133">Transmembrane helix</keyword>
<evidence type="ECO:0000256" key="10">
    <source>
        <dbReference type="ARBA" id="ARBA00023136"/>
    </source>
</evidence>
<feature type="transmembrane region" description="Helical" evidence="12">
    <location>
        <begin position="218"/>
        <end position="250"/>
    </location>
</feature>